<evidence type="ECO:0000313" key="1">
    <source>
        <dbReference type="EMBL" id="VEU40984.1"/>
    </source>
</evidence>
<protein>
    <submittedName>
        <fullName evidence="1">Uncharacterized protein</fullName>
    </submittedName>
</protein>
<accession>A0A448ZG15</accession>
<dbReference type="EMBL" id="CAACVS010000324">
    <property type="protein sequence ID" value="VEU40984.1"/>
    <property type="molecule type" value="Genomic_DNA"/>
</dbReference>
<keyword evidence="2" id="KW-1185">Reference proteome</keyword>
<organism evidence="1 2">
    <name type="scientific">Pseudo-nitzschia multistriata</name>
    <dbReference type="NCBI Taxonomy" id="183589"/>
    <lineage>
        <taxon>Eukaryota</taxon>
        <taxon>Sar</taxon>
        <taxon>Stramenopiles</taxon>
        <taxon>Ochrophyta</taxon>
        <taxon>Bacillariophyta</taxon>
        <taxon>Bacillariophyceae</taxon>
        <taxon>Bacillariophycidae</taxon>
        <taxon>Bacillariales</taxon>
        <taxon>Bacillariaceae</taxon>
        <taxon>Pseudo-nitzschia</taxon>
    </lineage>
</organism>
<sequence>MMLACYQQEVQPSEIYTIALKQLACKSISSAISIENNQTIFAPLEFSTNSLKKHKTIEINSHAPIQLFNILMNDVTRSFDQSIGGKRNISVEGVYIPQDVFYLSNLNQHTRNDYEYR</sequence>
<name>A0A448ZG15_9STRA</name>
<dbReference type="Proteomes" id="UP000291116">
    <property type="component" value="Unassembled WGS sequence"/>
</dbReference>
<dbReference type="AlphaFoldDB" id="A0A448ZG15"/>
<gene>
    <name evidence="1" type="ORF">PSNMU_V1.4_AUG-EV-PASAV3_0078960</name>
</gene>
<evidence type="ECO:0000313" key="2">
    <source>
        <dbReference type="Proteomes" id="UP000291116"/>
    </source>
</evidence>
<proteinExistence type="predicted"/>
<reference evidence="1 2" key="1">
    <citation type="submission" date="2019-01" db="EMBL/GenBank/DDBJ databases">
        <authorList>
            <person name="Ferrante I. M."/>
        </authorList>
    </citation>
    <scope>NUCLEOTIDE SEQUENCE [LARGE SCALE GENOMIC DNA]</scope>
    <source>
        <strain evidence="1 2">B856</strain>
    </source>
</reference>